<feature type="transmembrane region" description="Helical" evidence="6">
    <location>
        <begin position="277"/>
        <end position="296"/>
    </location>
</feature>
<feature type="transmembrane region" description="Helical" evidence="6">
    <location>
        <begin position="339"/>
        <end position="360"/>
    </location>
</feature>
<feature type="transmembrane region" description="Helical" evidence="6">
    <location>
        <begin position="215"/>
        <end position="236"/>
    </location>
</feature>
<dbReference type="EMBL" id="SMGK01000003">
    <property type="protein sequence ID" value="TCK72494.1"/>
    <property type="molecule type" value="Genomic_DNA"/>
</dbReference>
<feature type="transmembrane region" description="Helical" evidence="6">
    <location>
        <begin position="366"/>
        <end position="385"/>
    </location>
</feature>
<dbReference type="RefSeq" id="WP_131995878.1">
    <property type="nucleotide sequence ID" value="NZ_SMGK01000003.1"/>
</dbReference>
<feature type="transmembrane region" description="Helical" evidence="6">
    <location>
        <begin position="57"/>
        <end position="77"/>
    </location>
</feature>
<evidence type="ECO:0000256" key="4">
    <source>
        <dbReference type="ARBA" id="ARBA00022989"/>
    </source>
</evidence>
<accession>A0A4R1L3D3</accession>
<evidence type="ECO:0000313" key="8">
    <source>
        <dbReference type="EMBL" id="TCK72494.1"/>
    </source>
</evidence>
<feature type="transmembrane region" description="Helical" evidence="6">
    <location>
        <begin position="248"/>
        <end position="270"/>
    </location>
</feature>
<dbReference type="InterPro" id="IPR011701">
    <property type="entry name" value="MFS"/>
</dbReference>
<evidence type="ECO:0000256" key="2">
    <source>
        <dbReference type="ARBA" id="ARBA00022475"/>
    </source>
</evidence>
<sequence>MANARTQSELSPIQTWSAVGSMALCVALLIASEFMPVSLLTPIAHDLHSTEGMAGQAISISGLFAVATSLLIATIAGRFDRRHVLIGMTGLMLSSLVIIAMAPNFAVLMVARALLGVVIGGFWSLATATVMRLVPVGSVPKALGVVYTGNAVATAFAAPIGSYLGGIIGWRGVFFALTPLAVANLIWQWISLPSMPPQAANPVGKLAGLLRRRHVAFAMLGVMLTFAGAFATFTYLRPFLETYTRVSVPQLSLLLLGLGLAGFVGTYGATTMVRRHLYSLLTGLPLALGAVTLGLLAVRYHIVGVAVAMFAWGALNSAIPVCWSTWLTKGISDEPESGGGLMVGAIQLSIMLGAGFGGLLLDHISVAATLVGGTILLLLASLTIGRGERIQAPVSNVASEAFDKSWQARPECAPCLGASRD</sequence>
<dbReference type="GO" id="GO:0005886">
    <property type="term" value="C:plasma membrane"/>
    <property type="evidence" value="ECO:0007669"/>
    <property type="project" value="UniProtKB-SubCell"/>
</dbReference>
<dbReference type="PROSITE" id="PS50850">
    <property type="entry name" value="MFS"/>
    <property type="match status" value="1"/>
</dbReference>
<evidence type="ECO:0000259" key="7">
    <source>
        <dbReference type="PROSITE" id="PS50850"/>
    </source>
</evidence>
<reference evidence="8 9" key="1">
    <citation type="submission" date="2019-03" db="EMBL/GenBank/DDBJ databases">
        <title>Genomic Encyclopedia of Type Strains, Phase IV (KMG-IV): sequencing the most valuable type-strain genomes for metagenomic binning, comparative biology and taxonomic classification.</title>
        <authorList>
            <person name="Goeker M."/>
        </authorList>
    </citation>
    <scope>NUCLEOTIDE SEQUENCE [LARGE SCALE GENOMIC DNA]</scope>
    <source>
        <strain evidence="8 9">DSM 103428</strain>
    </source>
</reference>
<dbReference type="PANTHER" id="PTHR43124">
    <property type="entry name" value="PURINE EFFLUX PUMP PBUE"/>
    <property type="match status" value="1"/>
</dbReference>
<protein>
    <submittedName>
        <fullName evidence="8">Transcriptional regulator</fullName>
    </submittedName>
</protein>
<name>A0A4R1L3D3_9BACT</name>
<keyword evidence="5 6" id="KW-0472">Membrane</keyword>
<dbReference type="InterPro" id="IPR050189">
    <property type="entry name" value="MFS_Efflux_Transporters"/>
</dbReference>
<dbReference type="PANTHER" id="PTHR43124:SF5">
    <property type="entry name" value="PURINE RIBONUCLEOSIDE EFFLUX PUMP NEPI"/>
    <property type="match status" value="1"/>
</dbReference>
<dbReference type="InterPro" id="IPR020846">
    <property type="entry name" value="MFS_dom"/>
</dbReference>
<evidence type="ECO:0000256" key="5">
    <source>
        <dbReference type="ARBA" id="ARBA00023136"/>
    </source>
</evidence>
<feature type="transmembrane region" description="Helical" evidence="6">
    <location>
        <begin position="142"/>
        <end position="161"/>
    </location>
</feature>
<keyword evidence="9" id="KW-1185">Reference proteome</keyword>
<dbReference type="OrthoDB" id="9788453at2"/>
<feature type="transmembrane region" description="Helical" evidence="6">
    <location>
        <begin position="109"/>
        <end position="130"/>
    </location>
</feature>
<feature type="transmembrane region" description="Helical" evidence="6">
    <location>
        <begin position="167"/>
        <end position="187"/>
    </location>
</feature>
<evidence type="ECO:0000313" key="9">
    <source>
        <dbReference type="Proteomes" id="UP000295210"/>
    </source>
</evidence>
<keyword evidence="2" id="KW-1003">Cell membrane</keyword>
<dbReference type="Pfam" id="PF07690">
    <property type="entry name" value="MFS_1"/>
    <property type="match status" value="1"/>
</dbReference>
<dbReference type="CDD" id="cd17324">
    <property type="entry name" value="MFS_NepI_like"/>
    <property type="match status" value="1"/>
</dbReference>
<comment type="subcellular location">
    <subcellularLocation>
        <location evidence="1">Cell membrane</location>
        <topology evidence="1">Multi-pass membrane protein</topology>
    </subcellularLocation>
</comment>
<dbReference type="AlphaFoldDB" id="A0A4R1L3D3"/>
<keyword evidence="4 6" id="KW-1133">Transmembrane helix</keyword>
<feature type="transmembrane region" description="Helical" evidence="6">
    <location>
        <begin position="84"/>
        <end position="103"/>
    </location>
</feature>
<feature type="domain" description="Major facilitator superfamily (MFS) profile" evidence="7">
    <location>
        <begin position="13"/>
        <end position="391"/>
    </location>
</feature>
<keyword evidence="3 6" id="KW-0812">Transmembrane</keyword>
<dbReference type="Proteomes" id="UP000295210">
    <property type="component" value="Unassembled WGS sequence"/>
</dbReference>
<feature type="transmembrane region" description="Helical" evidence="6">
    <location>
        <begin position="302"/>
        <end position="327"/>
    </location>
</feature>
<comment type="caution">
    <text evidence="8">The sequence shown here is derived from an EMBL/GenBank/DDBJ whole genome shotgun (WGS) entry which is preliminary data.</text>
</comment>
<evidence type="ECO:0000256" key="3">
    <source>
        <dbReference type="ARBA" id="ARBA00022692"/>
    </source>
</evidence>
<proteinExistence type="predicted"/>
<gene>
    <name evidence="8" type="ORF">C7378_2076</name>
</gene>
<organism evidence="8 9">
    <name type="scientific">Acidipila rosea</name>
    <dbReference type="NCBI Taxonomy" id="768535"/>
    <lineage>
        <taxon>Bacteria</taxon>
        <taxon>Pseudomonadati</taxon>
        <taxon>Acidobacteriota</taxon>
        <taxon>Terriglobia</taxon>
        <taxon>Terriglobales</taxon>
        <taxon>Acidobacteriaceae</taxon>
        <taxon>Acidipila</taxon>
    </lineage>
</organism>
<evidence type="ECO:0000256" key="6">
    <source>
        <dbReference type="SAM" id="Phobius"/>
    </source>
</evidence>
<feature type="transmembrane region" description="Helical" evidence="6">
    <location>
        <begin position="21"/>
        <end position="45"/>
    </location>
</feature>
<evidence type="ECO:0000256" key="1">
    <source>
        <dbReference type="ARBA" id="ARBA00004651"/>
    </source>
</evidence>
<dbReference type="GO" id="GO:0022857">
    <property type="term" value="F:transmembrane transporter activity"/>
    <property type="evidence" value="ECO:0007669"/>
    <property type="project" value="InterPro"/>
</dbReference>
<dbReference type="Gene3D" id="1.20.1250.20">
    <property type="entry name" value="MFS general substrate transporter like domains"/>
    <property type="match status" value="1"/>
</dbReference>
<dbReference type="InterPro" id="IPR036259">
    <property type="entry name" value="MFS_trans_sf"/>
</dbReference>
<dbReference type="SUPFAM" id="SSF103473">
    <property type="entry name" value="MFS general substrate transporter"/>
    <property type="match status" value="1"/>
</dbReference>